<evidence type="ECO:0000256" key="1">
    <source>
        <dbReference type="SAM" id="MobiDB-lite"/>
    </source>
</evidence>
<evidence type="ECO:0000313" key="3">
    <source>
        <dbReference type="Proteomes" id="UP001234989"/>
    </source>
</evidence>
<protein>
    <submittedName>
        <fullName evidence="2">Uncharacterized protein</fullName>
    </submittedName>
</protein>
<sequence length="214" mass="23568">GGVIVYNRSKSSLEVEVKGKPDSDLILLQLKGAFHQQKIEAFSQGGDGVLRYQGRLCVPKVGELRQQILTKAHNSGYLFIQVPLRCTVIYGKSFGGTKCVGDPTSIVPLESVALKYSLTYEEVPVEILDRQVHRLRNKKVASVKVLWRSQSVEGATWEAEAPMMARPTRAKCYGNKSQYKGQGSRAEAAPRLPKHCPTSRPPSRLMVTTTARGG</sequence>
<gene>
    <name evidence="2" type="ORF">MTR67_043245</name>
</gene>
<feature type="region of interest" description="Disordered" evidence="1">
    <location>
        <begin position="175"/>
        <end position="214"/>
    </location>
</feature>
<organism evidence="2 3">
    <name type="scientific">Solanum verrucosum</name>
    <dbReference type="NCBI Taxonomy" id="315347"/>
    <lineage>
        <taxon>Eukaryota</taxon>
        <taxon>Viridiplantae</taxon>
        <taxon>Streptophyta</taxon>
        <taxon>Embryophyta</taxon>
        <taxon>Tracheophyta</taxon>
        <taxon>Spermatophyta</taxon>
        <taxon>Magnoliopsida</taxon>
        <taxon>eudicotyledons</taxon>
        <taxon>Gunneridae</taxon>
        <taxon>Pentapetalae</taxon>
        <taxon>asterids</taxon>
        <taxon>lamiids</taxon>
        <taxon>Solanales</taxon>
        <taxon>Solanaceae</taxon>
        <taxon>Solanoideae</taxon>
        <taxon>Solaneae</taxon>
        <taxon>Solanum</taxon>
    </lineage>
</organism>
<proteinExistence type="predicted"/>
<name>A0AAF0UPX6_SOLVR</name>
<reference evidence="2" key="1">
    <citation type="submission" date="2023-08" db="EMBL/GenBank/DDBJ databases">
        <title>A de novo genome assembly of Solanum verrucosum Schlechtendal, a Mexican diploid species geographically isolated from the other diploid A-genome species in potato relatives.</title>
        <authorList>
            <person name="Hosaka K."/>
        </authorList>
    </citation>
    <scope>NUCLEOTIDE SEQUENCE</scope>
    <source>
        <tissue evidence="2">Young leaves</tissue>
    </source>
</reference>
<dbReference type="AlphaFoldDB" id="A0AAF0UPX6"/>
<dbReference type="Proteomes" id="UP001234989">
    <property type="component" value="Chromosome 10"/>
</dbReference>
<evidence type="ECO:0000313" key="2">
    <source>
        <dbReference type="EMBL" id="WMV49860.1"/>
    </source>
</evidence>
<feature type="non-terminal residue" evidence="2">
    <location>
        <position position="1"/>
    </location>
</feature>
<dbReference type="PANTHER" id="PTHR46148:SF57">
    <property type="entry name" value="OS12G0499874 PROTEIN"/>
    <property type="match status" value="1"/>
</dbReference>
<dbReference type="PANTHER" id="PTHR46148">
    <property type="entry name" value="CHROMO DOMAIN-CONTAINING PROTEIN"/>
    <property type="match status" value="1"/>
</dbReference>
<dbReference type="EMBL" id="CP133621">
    <property type="protein sequence ID" value="WMV49860.1"/>
    <property type="molecule type" value="Genomic_DNA"/>
</dbReference>
<keyword evidence="3" id="KW-1185">Reference proteome</keyword>
<accession>A0AAF0UPX6</accession>